<comment type="caution">
    <text evidence="1">The sequence shown here is derived from an EMBL/GenBank/DDBJ whole genome shotgun (WGS) entry which is preliminary data.</text>
</comment>
<evidence type="ECO:0000313" key="2">
    <source>
        <dbReference type="Proteomes" id="UP001604336"/>
    </source>
</evidence>
<organism evidence="1 2">
    <name type="scientific">Abeliophyllum distichum</name>
    <dbReference type="NCBI Taxonomy" id="126358"/>
    <lineage>
        <taxon>Eukaryota</taxon>
        <taxon>Viridiplantae</taxon>
        <taxon>Streptophyta</taxon>
        <taxon>Embryophyta</taxon>
        <taxon>Tracheophyta</taxon>
        <taxon>Spermatophyta</taxon>
        <taxon>Magnoliopsida</taxon>
        <taxon>eudicotyledons</taxon>
        <taxon>Gunneridae</taxon>
        <taxon>Pentapetalae</taxon>
        <taxon>asterids</taxon>
        <taxon>lamiids</taxon>
        <taxon>Lamiales</taxon>
        <taxon>Oleaceae</taxon>
        <taxon>Forsythieae</taxon>
        <taxon>Abeliophyllum</taxon>
    </lineage>
</organism>
<gene>
    <name evidence="1" type="ORF">Adt_30719</name>
</gene>
<keyword evidence="2" id="KW-1185">Reference proteome</keyword>
<accession>A0ABD1RDU1</accession>
<evidence type="ECO:0000313" key="1">
    <source>
        <dbReference type="EMBL" id="KAL2485963.1"/>
    </source>
</evidence>
<dbReference type="Proteomes" id="UP001604336">
    <property type="component" value="Unassembled WGS sequence"/>
</dbReference>
<name>A0ABD1RDU1_9LAMI</name>
<sequence>MGKSTGDHPVVECSVKEVTIALGAKPRFATIWVLFFGVGAEFDGVRPGMGTTRVTEGGPSMVKSESGGFGVRSTITNRVLVSGFWFSGVSYVNQLIEYTLFSLNSNF</sequence>
<reference evidence="2" key="1">
    <citation type="submission" date="2024-07" db="EMBL/GenBank/DDBJ databases">
        <title>Two chromosome-level genome assemblies of Korean endemic species Abeliophyllum distichum and Forsythia ovata (Oleaceae).</title>
        <authorList>
            <person name="Jang H."/>
        </authorList>
    </citation>
    <scope>NUCLEOTIDE SEQUENCE [LARGE SCALE GENOMIC DNA]</scope>
</reference>
<dbReference type="EMBL" id="JBFOLK010000009">
    <property type="protein sequence ID" value="KAL2485963.1"/>
    <property type="molecule type" value="Genomic_DNA"/>
</dbReference>
<dbReference type="AlphaFoldDB" id="A0ABD1RDU1"/>
<proteinExistence type="predicted"/>
<protein>
    <submittedName>
        <fullName evidence="1">Uncharacterized protein</fullName>
    </submittedName>
</protein>